<dbReference type="Proteomes" id="UP000756860">
    <property type="component" value="Unassembled WGS sequence"/>
</dbReference>
<name>A0ABS5SAE0_9BACT</name>
<evidence type="ECO:0000313" key="1">
    <source>
        <dbReference type="EMBL" id="MBT0652343.1"/>
    </source>
</evidence>
<keyword evidence="2" id="KW-1185">Reference proteome</keyword>
<sequence length="306" mass="34230">MIGNEQDSVTTSPLNGIKLVTVVKVIDCNVFHNGGERPWNQISIGGFALDGMWNVVFMDMMFSADDGDDEEVNRLLNIYSPGSLHWVDSTFSLLGGGFSFLYPETRPVSVENFEAINAFFPVEVKASRVPRKGEFWYAGRYYVTGGGAPPLGKRPYFNPNPNYGSFVVEGFIEDNICQFCGNSSVEPFARCYVSEQPICSDCASGIREFCRHYNAVATPPDAMLRLVEITGYPLDECCAIWLYQELDALVSDFRDYYEYMDCAAKSWGRSTIAGLQYRLNDIVGISKKLLHPSLSRTPQAAQHMKD</sequence>
<gene>
    <name evidence="1" type="ORF">KI810_04695</name>
</gene>
<proteinExistence type="predicted"/>
<reference evidence="1 2" key="1">
    <citation type="submission" date="2021-05" db="EMBL/GenBank/DDBJ databases">
        <title>The draft genome of Geobacter luticola JCM 17780.</title>
        <authorList>
            <person name="Xu Z."/>
            <person name="Masuda Y."/>
            <person name="Itoh H."/>
            <person name="Senoo K."/>
        </authorList>
    </citation>
    <scope>NUCLEOTIDE SEQUENCE [LARGE SCALE GENOMIC DNA]</scope>
    <source>
        <strain evidence="1 2">JCM 17780</strain>
    </source>
</reference>
<evidence type="ECO:0000313" key="2">
    <source>
        <dbReference type="Proteomes" id="UP000756860"/>
    </source>
</evidence>
<dbReference type="EMBL" id="JAHCVK010000001">
    <property type="protein sequence ID" value="MBT0652343.1"/>
    <property type="molecule type" value="Genomic_DNA"/>
</dbReference>
<protein>
    <submittedName>
        <fullName evidence="1">Uncharacterized protein</fullName>
    </submittedName>
</protein>
<comment type="caution">
    <text evidence="1">The sequence shown here is derived from an EMBL/GenBank/DDBJ whole genome shotgun (WGS) entry which is preliminary data.</text>
</comment>
<accession>A0ABS5SAE0</accession>
<dbReference type="RefSeq" id="WP_214174294.1">
    <property type="nucleotide sequence ID" value="NZ_JAHCVK010000001.1"/>
</dbReference>
<organism evidence="1 2">
    <name type="scientific">Geomobilimonas luticola</name>
    <dbReference type="NCBI Taxonomy" id="1114878"/>
    <lineage>
        <taxon>Bacteria</taxon>
        <taxon>Pseudomonadati</taxon>
        <taxon>Thermodesulfobacteriota</taxon>
        <taxon>Desulfuromonadia</taxon>
        <taxon>Geobacterales</taxon>
        <taxon>Geobacteraceae</taxon>
        <taxon>Geomobilimonas</taxon>
    </lineage>
</organism>